<protein>
    <submittedName>
        <fullName evidence="1">Uncharacterized protein</fullName>
    </submittedName>
</protein>
<comment type="caution">
    <text evidence="1">The sequence shown here is derived from an EMBL/GenBank/DDBJ whole genome shotgun (WGS) entry which is preliminary data.</text>
</comment>
<reference evidence="1 2" key="1">
    <citation type="journal article" date="2015" name="Nature">
        <title>rRNA introns, odd ribosomes, and small enigmatic genomes across a large radiation of phyla.</title>
        <authorList>
            <person name="Brown C.T."/>
            <person name="Hug L.A."/>
            <person name="Thomas B.C."/>
            <person name="Sharon I."/>
            <person name="Castelle C.J."/>
            <person name="Singh A."/>
            <person name="Wilkins M.J."/>
            <person name="Williams K.H."/>
            <person name="Banfield J.F."/>
        </authorList>
    </citation>
    <scope>NUCLEOTIDE SEQUENCE [LARGE SCALE GENOMIC DNA]</scope>
</reference>
<sequence length="111" mass="12873">MIKCQKGLVDVIREAEYRPLVHQPLPTHTPAGVPIDYKPICYFHAHDPTLVKRYGQMFIHLDNRVFRQELFIDVLKEEADGKRAIRYGICRSCAEVRKFVPVDEDGEAYLS</sequence>
<dbReference type="Proteomes" id="UP000034487">
    <property type="component" value="Unassembled WGS sequence"/>
</dbReference>
<proteinExistence type="predicted"/>
<gene>
    <name evidence="1" type="ORF">UX60_C0017G0006</name>
</gene>
<dbReference type="AlphaFoldDB" id="A0A0G1QFZ8"/>
<accession>A0A0G1QFZ8</accession>
<name>A0A0G1QFZ8_9BACT</name>
<evidence type="ECO:0000313" key="1">
    <source>
        <dbReference type="EMBL" id="KKU43772.1"/>
    </source>
</evidence>
<evidence type="ECO:0000313" key="2">
    <source>
        <dbReference type="Proteomes" id="UP000034487"/>
    </source>
</evidence>
<dbReference type="EMBL" id="LCMV01000017">
    <property type="protein sequence ID" value="KKU43772.1"/>
    <property type="molecule type" value="Genomic_DNA"/>
</dbReference>
<organism evidence="1 2">
    <name type="scientific">Berkelbacteria bacterium GW2011_GWA2_46_7</name>
    <dbReference type="NCBI Taxonomy" id="1618335"/>
    <lineage>
        <taxon>Bacteria</taxon>
        <taxon>Candidatus Berkelbacteria</taxon>
    </lineage>
</organism>